<evidence type="ECO:0000256" key="6">
    <source>
        <dbReference type="ARBA" id="ARBA00023054"/>
    </source>
</evidence>
<proteinExistence type="inferred from homology"/>
<dbReference type="Gene3D" id="3.10.110.10">
    <property type="entry name" value="Ubiquitin Conjugating Enzyme"/>
    <property type="match status" value="1"/>
</dbReference>
<comment type="similarity">
    <text evidence="2">Belongs to the ubiquitin-conjugating enzyme family. UEV subfamily.</text>
</comment>
<dbReference type="InterPro" id="IPR017916">
    <property type="entry name" value="SB_dom"/>
</dbReference>
<dbReference type="InterPro" id="IPR016135">
    <property type="entry name" value="UBQ-conjugating_enzyme/RWD"/>
</dbReference>
<dbReference type="PROSITE" id="PS51322">
    <property type="entry name" value="UEV"/>
    <property type="match status" value="1"/>
</dbReference>
<dbReference type="Gene3D" id="6.10.140.820">
    <property type="match status" value="1"/>
</dbReference>
<reference evidence="12 14" key="1">
    <citation type="journal article" date="2012" name="Nature">
        <title>Algal genomes reveal evolutionary mosaicism and the fate of nucleomorphs.</title>
        <authorList>
            <consortium name="DOE Joint Genome Institute"/>
            <person name="Curtis B.A."/>
            <person name="Tanifuji G."/>
            <person name="Burki F."/>
            <person name="Gruber A."/>
            <person name="Irimia M."/>
            <person name="Maruyama S."/>
            <person name="Arias M.C."/>
            <person name="Ball S.G."/>
            <person name="Gile G.H."/>
            <person name="Hirakawa Y."/>
            <person name="Hopkins J.F."/>
            <person name="Kuo A."/>
            <person name="Rensing S.A."/>
            <person name="Schmutz J."/>
            <person name="Symeonidi A."/>
            <person name="Elias M."/>
            <person name="Eveleigh R.J."/>
            <person name="Herman E.K."/>
            <person name="Klute M.J."/>
            <person name="Nakayama T."/>
            <person name="Obornik M."/>
            <person name="Reyes-Prieto A."/>
            <person name="Armbrust E.V."/>
            <person name="Aves S.J."/>
            <person name="Beiko R.G."/>
            <person name="Coutinho P."/>
            <person name="Dacks J.B."/>
            <person name="Durnford D.G."/>
            <person name="Fast N.M."/>
            <person name="Green B.R."/>
            <person name="Grisdale C.J."/>
            <person name="Hempel F."/>
            <person name="Henrissat B."/>
            <person name="Hoppner M.P."/>
            <person name="Ishida K."/>
            <person name="Kim E."/>
            <person name="Koreny L."/>
            <person name="Kroth P.G."/>
            <person name="Liu Y."/>
            <person name="Malik S.B."/>
            <person name="Maier U.G."/>
            <person name="McRose D."/>
            <person name="Mock T."/>
            <person name="Neilson J.A."/>
            <person name="Onodera N.T."/>
            <person name="Poole A.M."/>
            <person name="Pritham E.J."/>
            <person name="Richards T.A."/>
            <person name="Rocap G."/>
            <person name="Roy S.W."/>
            <person name="Sarai C."/>
            <person name="Schaack S."/>
            <person name="Shirato S."/>
            <person name="Slamovits C.H."/>
            <person name="Spencer D.F."/>
            <person name="Suzuki S."/>
            <person name="Worden A.Z."/>
            <person name="Zauner S."/>
            <person name="Barry K."/>
            <person name="Bell C."/>
            <person name="Bharti A.K."/>
            <person name="Crow J.A."/>
            <person name="Grimwood J."/>
            <person name="Kramer R."/>
            <person name="Lindquist E."/>
            <person name="Lucas S."/>
            <person name="Salamov A."/>
            <person name="McFadden G.I."/>
            <person name="Lane C.E."/>
            <person name="Keeling P.J."/>
            <person name="Gray M.W."/>
            <person name="Grigoriev I.V."/>
            <person name="Archibald J.M."/>
        </authorList>
    </citation>
    <scope>NUCLEOTIDE SEQUENCE</scope>
    <source>
        <strain evidence="12 14">CCMP2712</strain>
    </source>
</reference>
<evidence type="ECO:0000256" key="3">
    <source>
        <dbReference type="ARBA" id="ARBA00022448"/>
    </source>
</evidence>
<evidence type="ECO:0000256" key="9">
    <source>
        <dbReference type="SAM" id="MobiDB-lite"/>
    </source>
</evidence>
<dbReference type="Pfam" id="PF09454">
    <property type="entry name" value="Vps23_core"/>
    <property type="match status" value="1"/>
</dbReference>
<sequence>MFYNQKKYNCPVRIWFCLDYPKSPPICYVTPTRDMGIKPRHVHVDSAGFIYHQYLTQWSDSSSVKELVATLKNVFSREPPVYAKSSSSAGARLTSSTSNGSQAQPPVRPIPPNPVANPPMEHLVASQPNERVHDDSYFGPMPRHSSMPPVVSSEPSRPHPEEQAAVNRQSTEEESRLTFVAMTFSKIEDKYDRFRRENDSEFDAYQLKQKDMDITFQKLHDYKIRLTQERDRLFKMLEELDAAEQTIERVQEDLQSSSQEPVENTLKCHDTMADQLLQAVCHDKAIEDTLYELDKALDDSKIETHTYLKIVHKLSREQFFQKELINKILARRKQLGVY</sequence>
<dbReference type="AlphaFoldDB" id="L1IJT2"/>
<feature type="compositionally biased region" description="Low complexity" evidence="9">
    <location>
        <begin position="144"/>
        <end position="155"/>
    </location>
</feature>
<comment type="subcellular location">
    <subcellularLocation>
        <location evidence="1">Endosome</location>
    </subcellularLocation>
</comment>
<dbReference type="GO" id="GO:0008333">
    <property type="term" value="P:endosome to lysosome transport"/>
    <property type="evidence" value="ECO:0007669"/>
    <property type="project" value="TreeGrafter"/>
</dbReference>
<dbReference type="PANTHER" id="PTHR23306:SF3">
    <property type="entry name" value="TUMOR SUPPRESSOR PROTEIN 101"/>
    <property type="match status" value="1"/>
</dbReference>
<evidence type="ECO:0000313" key="13">
    <source>
        <dbReference type="EnsemblProtists" id="EKX36496"/>
    </source>
</evidence>
<dbReference type="eggNOG" id="KOG2391">
    <property type="taxonomic scope" value="Eukaryota"/>
</dbReference>
<dbReference type="InterPro" id="IPR052070">
    <property type="entry name" value="ESCRT-I_UEV_domain"/>
</dbReference>
<keyword evidence="14" id="KW-1185">Reference proteome</keyword>
<dbReference type="STRING" id="905079.L1IJT2"/>
<dbReference type="PROSITE" id="PS51312">
    <property type="entry name" value="SB"/>
    <property type="match status" value="1"/>
</dbReference>
<evidence type="ECO:0000256" key="8">
    <source>
        <dbReference type="SAM" id="Coils"/>
    </source>
</evidence>
<evidence type="ECO:0000313" key="12">
    <source>
        <dbReference type="EMBL" id="EKX36496.1"/>
    </source>
</evidence>
<protein>
    <submittedName>
        <fullName evidence="12">Vacuolar protein sorting 23B</fullName>
    </submittedName>
</protein>
<feature type="domain" description="UEV" evidence="11">
    <location>
        <begin position="1"/>
        <end position="85"/>
    </location>
</feature>
<dbReference type="PaxDb" id="55529-EKX36496"/>
<dbReference type="OMA" id="LWLPEPY"/>
<keyword evidence="3 7" id="KW-0813">Transport</keyword>
<feature type="coiled-coil region" evidence="8">
    <location>
        <begin position="226"/>
        <end position="260"/>
    </location>
</feature>
<dbReference type="SUPFAM" id="SSF140111">
    <property type="entry name" value="Endosomal sorting complex assembly domain"/>
    <property type="match status" value="1"/>
</dbReference>
<dbReference type="Pfam" id="PF05743">
    <property type="entry name" value="UEV"/>
    <property type="match status" value="1"/>
</dbReference>
<evidence type="ECO:0000256" key="5">
    <source>
        <dbReference type="ARBA" id="ARBA00022927"/>
    </source>
</evidence>
<feature type="compositionally biased region" description="Low complexity" evidence="9">
    <location>
        <begin position="85"/>
        <end position="105"/>
    </location>
</feature>
<dbReference type="KEGG" id="gtt:GUITHDRAFT_145729"/>
<evidence type="ECO:0000259" key="10">
    <source>
        <dbReference type="PROSITE" id="PS51312"/>
    </source>
</evidence>
<dbReference type="CDD" id="cd11685">
    <property type="entry name" value="UEV_TSG101-like"/>
    <property type="match status" value="1"/>
</dbReference>
<dbReference type="GeneID" id="17293187"/>
<dbReference type="OrthoDB" id="306304at2759"/>
<dbReference type="PANTHER" id="PTHR23306">
    <property type="entry name" value="TUMOR SUSCEPTIBILITY GENE 101 PROTEIN-RELATED"/>
    <property type="match status" value="1"/>
</dbReference>
<dbReference type="GO" id="GO:0000813">
    <property type="term" value="C:ESCRT I complex"/>
    <property type="evidence" value="ECO:0007669"/>
    <property type="project" value="TreeGrafter"/>
</dbReference>
<feature type="compositionally biased region" description="Pro residues" evidence="9">
    <location>
        <begin position="106"/>
        <end position="117"/>
    </location>
</feature>
<evidence type="ECO:0000256" key="4">
    <source>
        <dbReference type="ARBA" id="ARBA00022753"/>
    </source>
</evidence>
<dbReference type="HOGENOM" id="CLU_017548_1_0_1"/>
<dbReference type="InterPro" id="IPR037202">
    <property type="entry name" value="ESCRT_assembly_dom"/>
</dbReference>
<name>L1IJT2_GUITC</name>
<feature type="domain" description="SB" evidence="10">
    <location>
        <begin position="270"/>
        <end position="338"/>
    </location>
</feature>
<dbReference type="SUPFAM" id="SSF54495">
    <property type="entry name" value="UBC-like"/>
    <property type="match status" value="1"/>
</dbReference>
<organism evidence="12">
    <name type="scientific">Guillardia theta (strain CCMP2712)</name>
    <name type="common">Cryptophyte</name>
    <dbReference type="NCBI Taxonomy" id="905079"/>
    <lineage>
        <taxon>Eukaryota</taxon>
        <taxon>Cryptophyceae</taxon>
        <taxon>Pyrenomonadales</taxon>
        <taxon>Geminigeraceae</taxon>
        <taxon>Guillardia</taxon>
    </lineage>
</organism>
<dbReference type="GO" id="GO:0043130">
    <property type="term" value="F:ubiquitin binding"/>
    <property type="evidence" value="ECO:0007669"/>
    <property type="project" value="TreeGrafter"/>
</dbReference>
<dbReference type="GO" id="GO:0015031">
    <property type="term" value="P:protein transport"/>
    <property type="evidence" value="ECO:0007669"/>
    <property type="project" value="UniProtKB-UniRule"/>
</dbReference>
<evidence type="ECO:0000313" key="14">
    <source>
        <dbReference type="Proteomes" id="UP000011087"/>
    </source>
</evidence>
<gene>
    <name evidence="12" type="primary">VPS23B</name>
    <name evidence="12" type="ORF">GUITHDRAFT_145729</name>
</gene>
<reference evidence="13" key="3">
    <citation type="submission" date="2016-03" db="UniProtKB">
        <authorList>
            <consortium name="EnsemblProtists"/>
        </authorList>
    </citation>
    <scope>IDENTIFICATION</scope>
</reference>
<evidence type="ECO:0000256" key="7">
    <source>
        <dbReference type="PROSITE-ProRule" id="PRU00644"/>
    </source>
</evidence>
<evidence type="ECO:0000256" key="1">
    <source>
        <dbReference type="ARBA" id="ARBA00004177"/>
    </source>
</evidence>
<dbReference type="EnsemblProtists" id="EKX36496">
    <property type="protein sequence ID" value="EKX36496"/>
    <property type="gene ID" value="GUITHDRAFT_145729"/>
</dbReference>
<keyword evidence="4" id="KW-0967">Endosome</keyword>
<feature type="region of interest" description="Disordered" evidence="9">
    <location>
        <begin position="81"/>
        <end position="174"/>
    </location>
</feature>
<dbReference type="Proteomes" id="UP000011087">
    <property type="component" value="Unassembled WGS sequence"/>
</dbReference>
<keyword evidence="5 7" id="KW-0653">Protein transport</keyword>
<evidence type="ECO:0000259" key="11">
    <source>
        <dbReference type="PROSITE" id="PS51322"/>
    </source>
</evidence>
<dbReference type="EMBL" id="JH993073">
    <property type="protein sequence ID" value="EKX36496.1"/>
    <property type="molecule type" value="Genomic_DNA"/>
</dbReference>
<accession>L1IJT2</accession>
<evidence type="ECO:0000256" key="2">
    <source>
        <dbReference type="ARBA" id="ARBA00009594"/>
    </source>
</evidence>
<dbReference type="InterPro" id="IPR008883">
    <property type="entry name" value="UEV_N"/>
</dbReference>
<keyword evidence="6 8" id="KW-0175">Coiled coil</keyword>
<dbReference type="RefSeq" id="XP_005823476.1">
    <property type="nucleotide sequence ID" value="XM_005823419.1"/>
</dbReference>
<reference evidence="14" key="2">
    <citation type="submission" date="2012-11" db="EMBL/GenBank/DDBJ databases">
        <authorList>
            <person name="Kuo A."/>
            <person name="Curtis B.A."/>
            <person name="Tanifuji G."/>
            <person name="Burki F."/>
            <person name="Gruber A."/>
            <person name="Irimia M."/>
            <person name="Maruyama S."/>
            <person name="Arias M.C."/>
            <person name="Ball S.G."/>
            <person name="Gile G.H."/>
            <person name="Hirakawa Y."/>
            <person name="Hopkins J.F."/>
            <person name="Rensing S.A."/>
            <person name="Schmutz J."/>
            <person name="Symeonidi A."/>
            <person name="Elias M."/>
            <person name="Eveleigh R.J."/>
            <person name="Herman E.K."/>
            <person name="Klute M.J."/>
            <person name="Nakayama T."/>
            <person name="Obornik M."/>
            <person name="Reyes-Prieto A."/>
            <person name="Armbrust E.V."/>
            <person name="Aves S.J."/>
            <person name="Beiko R.G."/>
            <person name="Coutinho P."/>
            <person name="Dacks J.B."/>
            <person name="Durnford D.G."/>
            <person name="Fast N.M."/>
            <person name="Green B.R."/>
            <person name="Grisdale C."/>
            <person name="Hempe F."/>
            <person name="Henrissat B."/>
            <person name="Hoppner M.P."/>
            <person name="Ishida K.-I."/>
            <person name="Kim E."/>
            <person name="Koreny L."/>
            <person name="Kroth P.G."/>
            <person name="Liu Y."/>
            <person name="Malik S.-B."/>
            <person name="Maier U.G."/>
            <person name="McRose D."/>
            <person name="Mock T."/>
            <person name="Neilson J.A."/>
            <person name="Onodera N.T."/>
            <person name="Poole A.M."/>
            <person name="Pritham E.J."/>
            <person name="Richards T.A."/>
            <person name="Rocap G."/>
            <person name="Roy S.W."/>
            <person name="Sarai C."/>
            <person name="Schaack S."/>
            <person name="Shirato S."/>
            <person name="Slamovits C.H."/>
            <person name="Spencer D.F."/>
            <person name="Suzuki S."/>
            <person name="Worden A.Z."/>
            <person name="Zauner S."/>
            <person name="Barry K."/>
            <person name="Bell C."/>
            <person name="Bharti A.K."/>
            <person name="Crow J.A."/>
            <person name="Grimwood J."/>
            <person name="Kramer R."/>
            <person name="Lindquist E."/>
            <person name="Lucas S."/>
            <person name="Salamov A."/>
            <person name="McFadden G.I."/>
            <person name="Lane C.E."/>
            <person name="Keeling P.J."/>
            <person name="Gray M.W."/>
            <person name="Grigoriev I.V."/>
            <person name="Archibald J.M."/>
        </authorList>
    </citation>
    <scope>NUCLEOTIDE SEQUENCE</scope>
    <source>
        <strain evidence="14">CCMP2712</strain>
    </source>
</reference>